<name>A0A4C1SIQ9_EUMVA</name>
<feature type="region of interest" description="Disordered" evidence="1">
    <location>
        <begin position="48"/>
        <end position="85"/>
    </location>
</feature>
<organism evidence="2 3">
    <name type="scientific">Eumeta variegata</name>
    <name type="common">Bagworm moth</name>
    <name type="synonym">Eumeta japonica</name>
    <dbReference type="NCBI Taxonomy" id="151549"/>
    <lineage>
        <taxon>Eukaryota</taxon>
        <taxon>Metazoa</taxon>
        <taxon>Ecdysozoa</taxon>
        <taxon>Arthropoda</taxon>
        <taxon>Hexapoda</taxon>
        <taxon>Insecta</taxon>
        <taxon>Pterygota</taxon>
        <taxon>Neoptera</taxon>
        <taxon>Endopterygota</taxon>
        <taxon>Lepidoptera</taxon>
        <taxon>Glossata</taxon>
        <taxon>Ditrysia</taxon>
        <taxon>Tineoidea</taxon>
        <taxon>Psychidae</taxon>
        <taxon>Oiketicinae</taxon>
        <taxon>Eumeta</taxon>
    </lineage>
</organism>
<evidence type="ECO:0000313" key="2">
    <source>
        <dbReference type="EMBL" id="GBP01021.1"/>
    </source>
</evidence>
<feature type="compositionally biased region" description="Basic residues" evidence="1">
    <location>
        <begin position="1"/>
        <end position="10"/>
    </location>
</feature>
<evidence type="ECO:0000256" key="1">
    <source>
        <dbReference type="SAM" id="MobiDB-lite"/>
    </source>
</evidence>
<feature type="region of interest" description="Disordered" evidence="1">
    <location>
        <begin position="1"/>
        <end position="29"/>
    </location>
</feature>
<sequence length="85" mass="9404">MVSRRGHQHTKAPLQRDSLNNASGPKATFARADEAPVACEMQCNTRGLFPAAPRHPEGNKSREGQGPVSRPRRDAHINQTEMNFL</sequence>
<reference evidence="2 3" key="1">
    <citation type="journal article" date="2019" name="Commun. Biol.">
        <title>The bagworm genome reveals a unique fibroin gene that provides high tensile strength.</title>
        <authorList>
            <person name="Kono N."/>
            <person name="Nakamura H."/>
            <person name="Ohtoshi R."/>
            <person name="Tomita M."/>
            <person name="Numata K."/>
            <person name="Arakawa K."/>
        </authorList>
    </citation>
    <scope>NUCLEOTIDE SEQUENCE [LARGE SCALE GENOMIC DNA]</scope>
</reference>
<dbReference type="EMBL" id="BGZK01000007">
    <property type="protein sequence ID" value="GBP01021.1"/>
    <property type="molecule type" value="Genomic_DNA"/>
</dbReference>
<accession>A0A4C1SIQ9</accession>
<dbReference type="Proteomes" id="UP000299102">
    <property type="component" value="Unassembled WGS sequence"/>
</dbReference>
<proteinExistence type="predicted"/>
<keyword evidence="3" id="KW-1185">Reference proteome</keyword>
<gene>
    <name evidence="2" type="ORF">EVAR_2299_1</name>
</gene>
<dbReference type="AlphaFoldDB" id="A0A4C1SIQ9"/>
<evidence type="ECO:0000313" key="3">
    <source>
        <dbReference type="Proteomes" id="UP000299102"/>
    </source>
</evidence>
<comment type="caution">
    <text evidence="2">The sequence shown here is derived from an EMBL/GenBank/DDBJ whole genome shotgun (WGS) entry which is preliminary data.</text>
</comment>
<protein>
    <submittedName>
        <fullName evidence="2">Uncharacterized protein</fullName>
    </submittedName>
</protein>
<feature type="compositionally biased region" description="Basic and acidic residues" evidence="1">
    <location>
        <begin position="54"/>
        <end position="63"/>
    </location>
</feature>